<name>A0A1F5C7X5_9BACT</name>
<protein>
    <submittedName>
        <fullName evidence="2">Uncharacterized protein</fullName>
    </submittedName>
</protein>
<organism evidence="2 3">
    <name type="scientific">Candidatus Azambacteria bacterium RIFCSPLOWO2_01_FULL_37_9</name>
    <dbReference type="NCBI Taxonomy" id="1797297"/>
    <lineage>
        <taxon>Bacteria</taxon>
        <taxon>Candidatus Azamiibacteriota</taxon>
    </lineage>
</organism>
<dbReference type="EMBL" id="MEYQ01000023">
    <property type="protein sequence ID" value="OGD38944.1"/>
    <property type="molecule type" value="Genomic_DNA"/>
</dbReference>
<reference evidence="2 3" key="1">
    <citation type="journal article" date="2016" name="Nat. Commun.">
        <title>Thousands of microbial genomes shed light on interconnected biogeochemical processes in an aquifer system.</title>
        <authorList>
            <person name="Anantharaman K."/>
            <person name="Brown C.T."/>
            <person name="Hug L.A."/>
            <person name="Sharon I."/>
            <person name="Castelle C.J."/>
            <person name="Probst A.J."/>
            <person name="Thomas B.C."/>
            <person name="Singh A."/>
            <person name="Wilkins M.J."/>
            <person name="Karaoz U."/>
            <person name="Brodie E.L."/>
            <person name="Williams K.H."/>
            <person name="Hubbard S.S."/>
            <person name="Banfield J.F."/>
        </authorList>
    </citation>
    <scope>NUCLEOTIDE SEQUENCE [LARGE SCALE GENOMIC DNA]</scope>
</reference>
<feature type="compositionally biased region" description="Basic and acidic residues" evidence="1">
    <location>
        <begin position="1"/>
        <end position="11"/>
    </location>
</feature>
<dbReference type="Proteomes" id="UP000177947">
    <property type="component" value="Unassembled WGS sequence"/>
</dbReference>
<proteinExistence type="predicted"/>
<gene>
    <name evidence="2" type="ORF">A2907_01560</name>
</gene>
<dbReference type="AlphaFoldDB" id="A0A1F5C7X5"/>
<evidence type="ECO:0000256" key="1">
    <source>
        <dbReference type="SAM" id="MobiDB-lite"/>
    </source>
</evidence>
<evidence type="ECO:0000313" key="2">
    <source>
        <dbReference type="EMBL" id="OGD38944.1"/>
    </source>
</evidence>
<accession>A0A1F5C7X5</accession>
<feature type="compositionally biased region" description="Polar residues" evidence="1">
    <location>
        <begin position="16"/>
        <end position="28"/>
    </location>
</feature>
<comment type="caution">
    <text evidence="2">The sequence shown here is derived from an EMBL/GenBank/DDBJ whole genome shotgun (WGS) entry which is preliminary data.</text>
</comment>
<feature type="region of interest" description="Disordered" evidence="1">
    <location>
        <begin position="1"/>
        <end position="28"/>
    </location>
</feature>
<sequence length="162" mass="18704">MENHKDKKKEIPAFMETNSVQSLEAQPKTQLHEEIAELEKNLEEKKRLAGISGVEIPYEKEVFKDVIKEHISQKREQILSSLPPSQAQAQQAQVADDAQKLKELTEQKQLEELIGIAHKKSPIAAAHIAEHMKNPRLLDSFHDYLTDQLYDYLVKTRKLREL</sequence>
<evidence type="ECO:0000313" key="3">
    <source>
        <dbReference type="Proteomes" id="UP000177947"/>
    </source>
</evidence>